<protein>
    <submittedName>
        <fullName evidence="6">Ankyrin repeat protein</fullName>
    </submittedName>
</protein>
<dbReference type="PANTHER" id="PTHR24188">
    <property type="entry name" value="ANKYRIN REPEAT PROTEIN"/>
    <property type="match status" value="1"/>
</dbReference>
<dbReference type="Proteomes" id="UP000008555">
    <property type="component" value="Chromosome"/>
</dbReference>
<evidence type="ECO:0000256" key="1">
    <source>
        <dbReference type="ARBA" id="ARBA00022737"/>
    </source>
</evidence>
<feature type="compositionally biased region" description="Basic residues" evidence="5">
    <location>
        <begin position="20"/>
        <end position="31"/>
    </location>
</feature>
<dbReference type="SMART" id="SM00248">
    <property type="entry name" value="ANK"/>
    <property type="match status" value="2"/>
</dbReference>
<dbReference type="Gene3D" id="1.25.40.20">
    <property type="entry name" value="Ankyrin repeat-containing domain"/>
    <property type="match status" value="1"/>
</dbReference>
<feature type="region of interest" description="Disordered" evidence="5">
    <location>
        <begin position="1"/>
        <end position="31"/>
    </location>
</feature>
<dbReference type="HOGENOM" id="CLU_070760_0_0_6"/>
<dbReference type="PROSITE" id="PS50088">
    <property type="entry name" value="ANK_REPEAT"/>
    <property type="match status" value="1"/>
</dbReference>
<dbReference type="InterPro" id="IPR002110">
    <property type="entry name" value="Ankyrin_rpt"/>
</dbReference>
<reference evidence="6 7" key="1">
    <citation type="journal article" date="2009" name="Infect. Immun.">
        <title>Comparative genomics reveal extensive transposon-mediated genomic plasticity and diversity among potential effector proteins within the genus Coxiella.</title>
        <authorList>
            <person name="Beare P.A."/>
            <person name="Unsworth N."/>
            <person name="Andoh M."/>
            <person name="Voth D.E."/>
            <person name="Omsland A."/>
            <person name="Gilk S.D."/>
            <person name="Williams K.P."/>
            <person name="Sobral B.W."/>
            <person name="Kupko J.J.III."/>
            <person name="Porcella S.F."/>
            <person name="Samuel J.E."/>
            <person name="Heinzen R.A."/>
        </authorList>
    </citation>
    <scope>NUCLEOTIDE SEQUENCE [LARGE SCALE GENOMIC DNA]</scope>
    <source>
        <strain evidence="6 7">Dugway 5J108-111</strain>
    </source>
</reference>
<dbReference type="EMBL" id="CP000733">
    <property type="protein sequence ID" value="ABS76648.1"/>
    <property type="molecule type" value="Genomic_DNA"/>
</dbReference>
<accession>A9KDZ6</accession>
<sequence length="338" mass="38602">MSRRETPTSTLSSTPTGTRTPRRRLSRKGHPVRRSPLIAKNSIFTVFDLSFEILINAVEENSLDIIKNYLRGDSFHQTAKWGLNVPPKTDFQGDTLLIKAAKKGKFLIAKALLEAGAYKEIVNKLGETALICAVRHFRVETLDLLIQYHADVKIKYKGQNLLELTLEKYSEKTKNFTLRIVQSLVAAGVELWHSDGSQIMASDKEIDEIIRNARNLQIIKKEKREAEERARTKKSKQITLQRIQRDLEYISKRLPFEENILTTPDFPQLFFEISKLVEIISDSQKENKEEFAEASISLIDALKNFGMILEKRDVPGEVKKEDTTLSRNNSLSCLSSPR</sequence>
<organism evidence="6 7">
    <name type="scientific">Coxiella burnetii (strain Dugway 5J108-111)</name>
    <dbReference type="NCBI Taxonomy" id="434922"/>
    <lineage>
        <taxon>Bacteria</taxon>
        <taxon>Pseudomonadati</taxon>
        <taxon>Pseudomonadota</taxon>
        <taxon>Gammaproteobacteria</taxon>
        <taxon>Legionellales</taxon>
        <taxon>Coxiellaceae</taxon>
        <taxon>Coxiella</taxon>
    </lineage>
</organism>
<keyword evidence="2 3" id="KW-0040">ANK repeat</keyword>
<keyword evidence="1" id="KW-0677">Repeat</keyword>
<evidence type="ECO:0000313" key="6">
    <source>
        <dbReference type="EMBL" id="ABS76648.1"/>
    </source>
</evidence>
<dbReference type="AlphaFoldDB" id="A9KDZ6"/>
<evidence type="ECO:0000256" key="4">
    <source>
        <dbReference type="SAM" id="Coils"/>
    </source>
</evidence>
<proteinExistence type="predicted"/>
<dbReference type="RefSeq" id="WP_011996770.1">
    <property type="nucleotide sequence ID" value="NC_009727.1"/>
</dbReference>
<keyword evidence="4" id="KW-0175">Coiled coil</keyword>
<dbReference type="PANTHER" id="PTHR24188:SF29">
    <property type="entry name" value="GH09064P"/>
    <property type="match status" value="1"/>
</dbReference>
<feature type="compositionally biased region" description="Low complexity" evidence="5">
    <location>
        <begin position="325"/>
        <end position="338"/>
    </location>
</feature>
<feature type="coiled-coil region" evidence="4">
    <location>
        <begin position="209"/>
        <end position="236"/>
    </location>
</feature>
<gene>
    <name evidence="6" type="ordered locus">CBUD_0829</name>
</gene>
<dbReference type="InterPro" id="IPR036770">
    <property type="entry name" value="Ankyrin_rpt-contain_sf"/>
</dbReference>
<evidence type="ECO:0000256" key="3">
    <source>
        <dbReference type="PROSITE-ProRule" id="PRU00023"/>
    </source>
</evidence>
<evidence type="ECO:0000256" key="2">
    <source>
        <dbReference type="ARBA" id="ARBA00023043"/>
    </source>
</evidence>
<feature type="region of interest" description="Disordered" evidence="5">
    <location>
        <begin position="319"/>
        <end position="338"/>
    </location>
</feature>
<feature type="repeat" description="ANK" evidence="3">
    <location>
        <begin position="92"/>
        <end position="124"/>
    </location>
</feature>
<evidence type="ECO:0000256" key="5">
    <source>
        <dbReference type="SAM" id="MobiDB-lite"/>
    </source>
</evidence>
<dbReference type="KEGG" id="cbd:CBUD_0829"/>
<name>A9KDZ6_COXBN</name>
<feature type="compositionally biased region" description="Low complexity" evidence="5">
    <location>
        <begin position="7"/>
        <end position="19"/>
    </location>
</feature>
<dbReference type="Pfam" id="PF12796">
    <property type="entry name" value="Ank_2"/>
    <property type="match status" value="1"/>
</dbReference>
<dbReference type="SUPFAM" id="SSF48403">
    <property type="entry name" value="Ankyrin repeat"/>
    <property type="match status" value="1"/>
</dbReference>
<evidence type="ECO:0000313" key="7">
    <source>
        <dbReference type="Proteomes" id="UP000008555"/>
    </source>
</evidence>